<evidence type="ECO:0000313" key="2">
    <source>
        <dbReference type="EMBL" id="GGF89122.1"/>
    </source>
</evidence>
<evidence type="ECO:0000313" key="3">
    <source>
        <dbReference type="Proteomes" id="UP000608420"/>
    </source>
</evidence>
<accession>A0ABQ1VRD8</accession>
<dbReference type="EMBL" id="BMIW01000004">
    <property type="protein sequence ID" value="GGF89122.1"/>
    <property type="molecule type" value="Genomic_DNA"/>
</dbReference>
<evidence type="ECO:0000259" key="1">
    <source>
        <dbReference type="Pfam" id="PF13392"/>
    </source>
</evidence>
<comment type="caution">
    <text evidence="2">The sequence shown here is derived from an EMBL/GenBank/DDBJ whole genome shotgun (WGS) entry which is preliminary data.</text>
</comment>
<gene>
    <name evidence="2" type="ORF">GCM10010913_08160</name>
</gene>
<dbReference type="InterPro" id="IPR003615">
    <property type="entry name" value="HNH_nuc"/>
</dbReference>
<dbReference type="Proteomes" id="UP000608420">
    <property type="component" value="Unassembled WGS sequence"/>
</dbReference>
<dbReference type="InterPro" id="IPR044925">
    <property type="entry name" value="His-Me_finger_sf"/>
</dbReference>
<dbReference type="Gene3D" id="3.90.75.20">
    <property type="match status" value="1"/>
</dbReference>
<dbReference type="RefSeq" id="WP_120463234.1">
    <property type="nucleotide sequence ID" value="NZ_BMIW01000004.1"/>
</dbReference>
<feature type="domain" description="HNH nuclease" evidence="1">
    <location>
        <begin position="167"/>
        <end position="192"/>
    </location>
</feature>
<protein>
    <recommendedName>
        <fullName evidence="1">HNH nuclease domain-containing protein</fullName>
    </recommendedName>
</protein>
<dbReference type="SUPFAM" id="SSF54060">
    <property type="entry name" value="His-Me finger endonucleases"/>
    <property type="match status" value="1"/>
</dbReference>
<proteinExistence type="predicted"/>
<reference evidence="3" key="1">
    <citation type="journal article" date="2019" name="Int. J. Syst. Evol. Microbiol.">
        <title>The Global Catalogue of Microorganisms (GCM) 10K type strain sequencing project: providing services to taxonomists for standard genome sequencing and annotation.</title>
        <authorList>
            <consortium name="The Broad Institute Genomics Platform"/>
            <consortium name="The Broad Institute Genome Sequencing Center for Infectious Disease"/>
            <person name="Wu L."/>
            <person name="Ma J."/>
        </authorList>
    </citation>
    <scope>NUCLEOTIDE SEQUENCE [LARGE SCALE GENOMIC DNA]</scope>
    <source>
        <strain evidence="3">CGMCC 1.15420</strain>
    </source>
</reference>
<organism evidence="2 3">
    <name type="scientific">Paenibacillus aceti</name>
    <dbReference type="NCBI Taxonomy" id="1820010"/>
    <lineage>
        <taxon>Bacteria</taxon>
        <taxon>Bacillati</taxon>
        <taxon>Bacillota</taxon>
        <taxon>Bacilli</taxon>
        <taxon>Bacillales</taxon>
        <taxon>Paenibacillaceae</taxon>
        <taxon>Paenibacillus</taxon>
    </lineage>
</organism>
<name>A0ABQ1VRD8_9BACL</name>
<dbReference type="Pfam" id="PF13392">
    <property type="entry name" value="HNH_3"/>
    <property type="match status" value="1"/>
</dbReference>
<sequence>MIITNMENGSITYKSTGLCLGRKIKIRHSWEPSQKKMVYAYNRAIEVFPGVAQTTYENYTILVHPESGEAYWFNNRLYSATYEENKLILAKKEKSLVVYKDGVFYPTDRSFLLNGYSKAGGNNKYKCIKLGTRKRGHFIPRIHQLVILMCFGSEMAINALGQKGRIFDINHIDGDPTNCRLDNLEIGTRSYNKTHYEKYLRERPMLVVRNGEVVFAEWCLGESEDEQCG</sequence>
<keyword evidence="3" id="KW-1185">Reference proteome</keyword>